<evidence type="ECO:0000313" key="9">
    <source>
        <dbReference type="EMBL" id="KQL57132.1"/>
    </source>
</evidence>
<dbReference type="PANTHER" id="PTHR30349:SF64">
    <property type="entry name" value="PROPHAGE INTEGRASE INTD-RELATED"/>
    <property type="match status" value="1"/>
</dbReference>
<dbReference type="Pfam" id="PF00589">
    <property type="entry name" value="Phage_integrase"/>
    <property type="match status" value="1"/>
</dbReference>
<feature type="compositionally biased region" description="Basic and acidic residues" evidence="6">
    <location>
        <begin position="12"/>
        <end position="21"/>
    </location>
</feature>
<feature type="region of interest" description="Disordered" evidence="6">
    <location>
        <begin position="1"/>
        <end position="21"/>
    </location>
</feature>
<sequence>MDIGKNPKTGKRHQETKGGFKTKQEAEAAASALITEVNQGTFVKESDILFKDFANNWLPLYIERNGPKPGTIRLRQYGINKLSAYFAHLKLKNITEEMYQAALNDLKDQKLARSTIEGIHTTGKLLFKMTVNKKMLKIDPTVNAYIKKDKQSIIDSDEEELPKYFEKEDLALFLDTVSEKGLYMDDLIFTTLSYTGMRVGEIVALKWKDVDFDKHTIHITKTYYNPKNNTTKYQLVPPKTRKSRRKIMVDELVIEAFKKHKEEQEKIITHLGNFYSDNGFILANVNRHPGYPILIKVVESRMARLLKLGKLNPKLTPHSLRHTHTSLLAEAKVGIDEIMDRLGHIDDEVTRKVYLHVTTKMKKDASDKFSNLMRGFKKY</sequence>
<dbReference type="PROSITE" id="PS51898">
    <property type="entry name" value="TYR_RECOMBINASE"/>
    <property type="match status" value="1"/>
</dbReference>
<evidence type="ECO:0000256" key="5">
    <source>
        <dbReference type="PROSITE-ProRule" id="PRU01248"/>
    </source>
</evidence>
<dbReference type="Proteomes" id="UP000051061">
    <property type="component" value="Unassembled WGS sequence"/>
</dbReference>
<evidence type="ECO:0000256" key="3">
    <source>
        <dbReference type="ARBA" id="ARBA00023125"/>
    </source>
</evidence>
<keyword evidence="2" id="KW-0229">DNA integration</keyword>
<evidence type="ECO:0000256" key="1">
    <source>
        <dbReference type="ARBA" id="ARBA00008857"/>
    </source>
</evidence>
<gene>
    <name evidence="9" type="ORF">AN965_10705</name>
</gene>
<dbReference type="Gene3D" id="1.10.443.10">
    <property type="entry name" value="Intergrase catalytic core"/>
    <property type="match status" value="1"/>
</dbReference>
<name>A0A9D5DN62_9BACI</name>
<dbReference type="InterPro" id="IPR010998">
    <property type="entry name" value="Integrase_recombinase_N"/>
</dbReference>
<comment type="similarity">
    <text evidence="1">Belongs to the 'phage' integrase family.</text>
</comment>
<proteinExistence type="inferred from homology"/>
<evidence type="ECO:0000313" key="10">
    <source>
        <dbReference type="Proteomes" id="UP000051061"/>
    </source>
</evidence>
<dbReference type="AlphaFoldDB" id="A0A9D5DN62"/>
<dbReference type="InterPro" id="IPR011010">
    <property type="entry name" value="DNA_brk_join_enz"/>
</dbReference>
<keyword evidence="4" id="KW-0233">DNA recombination</keyword>
<feature type="domain" description="Tyr recombinase" evidence="7">
    <location>
        <begin position="160"/>
        <end position="367"/>
    </location>
</feature>
<evidence type="ECO:0000256" key="4">
    <source>
        <dbReference type="ARBA" id="ARBA00023172"/>
    </source>
</evidence>
<dbReference type="InterPro" id="IPR028259">
    <property type="entry name" value="AP2-like_int_N"/>
</dbReference>
<dbReference type="SUPFAM" id="SSF56349">
    <property type="entry name" value="DNA breaking-rejoining enzymes"/>
    <property type="match status" value="1"/>
</dbReference>
<protein>
    <submittedName>
        <fullName evidence="9">Integrase</fullName>
    </submittedName>
</protein>
<dbReference type="InterPro" id="IPR002104">
    <property type="entry name" value="Integrase_catalytic"/>
</dbReference>
<organism evidence="9 10">
    <name type="scientific">Alkalicoccobacillus plakortidis</name>
    <dbReference type="NCBI Taxonomy" id="444060"/>
    <lineage>
        <taxon>Bacteria</taxon>
        <taxon>Bacillati</taxon>
        <taxon>Bacillota</taxon>
        <taxon>Bacilli</taxon>
        <taxon>Bacillales</taxon>
        <taxon>Bacillaceae</taxon>
        <taxon>Alkalicoccobacillus</taxon>
    </lineage>
</organism>
<dbReference type="Pfam" id="PF14659">
    <property type="entry name" value="Phage_int_SAM_3"/>
    <property type="match status" value="1"/>
</dbReference>
<dbReference type="InterPro" id="IPR044068">
    <property type="entry name" value="CB"/>
</dbReference>
<dbReference type="CDD" id="cd01189">
    <property type="entry name" value="INT_ICEBs1_C_like"/>
    <property type="match status" value="1"/>
</dbReference>
<dbReference type="PANTHER" id="PTHR30349">
    <property type="entry name" value="PHAGE INTEGRASE-RELATED"/>
    <property type="match status" value="1"/>
</dbReference>
<dbReference type="PROSITE" id="PS51900">
    <property type="entry name" value="CB"/>
    <property type="match status" value="1"/>
</dbReference>
<evidence type="ECO:0000259" key="8">
    <source>
        <dbReference type="PROSITE" id="PS51900"/>
    </source>
</evidence>
<dbReference type="Gene3D" id="1.10.150.130">
    <property type="match status" value="1"/>
</dbReference>
<accession>A0A9D5DN62</accession>
<evidence type="ECO:0000256" key="2">
    <source>
        <dbReference type="ARBA" id="ARBA00022908"/>
    </source>
</evidence>
<evidence type="ECO:0000259" key="7">
    <source>
        <dbReference type="PROSITE" id="PS51898"/>
    </source>
</evidence>
<dbReference type="GO" id="GO:0006310">
    <property type="term" value="P:DNA recombination"/>
    <property type="evidence" value="ECO:0007669"/>
    <property type="project" value="UniProtKB-KW"/>
</dbReference>
<dbReference type="GO" id="GO:0003677">
    <property type="term" value="F:DNA binding"/>
    <property type="evidence" value="ECO:0007669"/>
    <property type="project" value="UniProtKB-UniRule"/>
</dbReference>
<comment type="caution">
    <text evidence="9">The sequence shown here is derived from an EMBL/GenBank/DDBJ whole genome shotgun (WGS) entry which is preliminary data.</text>
</comment>
<dbReference type="InterPro" id="IPR004107">
    <property type="entry name" value="Integrase_SAM-like_N"/>
</dbReference>
<dbReference type="InterPro" id="IPR013762">
    <property type="entry name" value="Integrase-like_cat_sf"/>
</dbReference>
<keyword evidence="10" id="KW-1185">Reference proteome</keyword>
<feature type="domain" description="Core-binding (CB)" evidence="8">
    <location>
        <begin position="48"/>
        <end position="131"/>
    </location>
</feature>
<keyword evidence="3 5" id="KW-0238">DNA-binding</keyword>
<reference evidence="9 10" key="1">
    <citation type="submission" date="2015-09" db="EMBL/GenBank/DDBJ databases">
        <title>Genome sequencing project for genomic taxonomy and phylogenomics of Bacillus-like bacteria.</title>
        <authorList>
            <person name="Liu B."/>
            <person name="Wang J."/>
            <person name="Zhu Y."/>
            <person name="Liu G."/>
            <person name="Chen Q."/>
            <person name="Chen Z."/>
            <person name="Lan J."/>
            <person name="Che J."/>
            <person name="Ge C."/>
            <person name="Shi H."/>
            <person name="Pan Z."/>
            <person name="Liu X."/>
        </authorList>
    </citation>
    <scope>NUCLEOTIDE SEQUENCE [LARGE SCALE GENOMIC DNA]</scope>
    <source>
        <strain evidence="9 10">DSM 19153</strain>
    </source>
</reference>
<dbReference type="InterPro" id="IPR050090">
    <property type="entry name" value="Tyrosine_recombinase_XerCD"/>
</dbReference>
<dbReference type="GO" id="GO:0015074">
    <property type="term" value="P:DNA integration"/>
    <property type="evidence" value="ECO:0007669"/>
    <property type="project" value="UniProtKB-KW"/>
</dbReference>
<evidence type="ECO:0000256" key="6">
    <source>
        <dbReference type="SAM" id="MobiDB-lite"/>
    </source>
</evidence>
<dbReference type="EMBL" id="LJJD01000021">
    <property type="protein sequence ID" value="KQL57132.1"/>
    <property type="molecule type" value="Genomic_DNA"/>
</dbReference>
<dbReference type="Pfam" id="PF14657">
    <property type="entry name" value="Arm-DNA-bind_4"/>
    <property type="match status" value="1"/>
</dbReference>